<keyword evidence="1" id="KW-0812">Transmembrane</keyword>
<accession>A0A644W4Z6</accession>
<evidence type="ECO:0000256" key="1">
    <source>
        <dbReference type="SAM" id="Phobius"/>
    </source>
</evidence>
<evidence type="ECO:0008006" key="3">
    <source>
        <dbReference type="Google" id="ProtNLM"/>
    </source>
</evidence>
<keyword evidence="1" id="KW-0472">Membrane</keyword>
<gene>
    <name evidence="2" type="ORF">SDC9_45029</name>
</gene>
<protein>
    <recommendedName>
        <fullName evidence="3">ECF transporter S component</fullName>
    </recommendedName>
</protein>
<sequence length="179" mass="19513">MKTTAIYHNLSFAEAKTYLFATLFVAGNILLPQLAHFVPNGGPMLLPIYFFTLIAAYKFGIRTGMLTALLSPVVNSLLFGMPVAAMLPIILIKSSLLAIAAAGAAHYFKKVNLLTLVAVVLSYQFAGTLIEWIFVKDFFIAVQDFRIGLPGMALQVVGGWILLSIVYSQRSTVDRKPGL</sequence>
<feature type="transmembrane region" description="Helical" evidence="1">
    <location>
        <begin position="77"/>
        <end position="101"/>
    </location>
</feature>
<comment type="caution">
    <text evidence="2">The sequence shown here is derived from an EMBL/GenBank/DDBJ whole genome shotgun (WGS) entry which is preliminary data.</text>
</comment>
<evidence type="ECO:0000313" key="2">
    <source>
        <dbReference type="EMBL" id="MPL98819.1"/>
    </source>
</evidence>
<feature type="transmembrane region" description="Helical" evidence="1">
    <location>
        <begin position="113"/>
        <end position="135"/>
    </location>
</feature>
<dbReference type="Gene3D" id="1.10.1760.20">
    <property type="match status" value="1"/>
</dbReference>
<name>A0A644W4Z6_9ZZZZ</name>
<reference evidence="2" key="1">
    <citation type="submission" date="2019-08" db="EMBL/GenBank/DDBJ databases">
        <authorList>
            <person name="Kucharzyk K."/>
            <person name="Murdoch R.W."/>
            <person name="Higgins S."/>
            <person name="Loffler F."/>
        </authorList>
    </citation>
    <scope>NUCLEOTIDE SEQUENCE</scope>
</reference>
<feature type="transmembrane region" description="Helical" evidence="1">
    <location>
        <begin position="18"/>
        <end position="38"/>
    </location>
</feature>
<keyword evidence="1" id="KW-1133">Transmembrane helix</keyword>
<proteinExistence type="predicted"/>
<feature type="transmembrane region" description="Helical" evidence="1">
    <location>
        <begin position="147"/>
        <end position="167"/>
    </location>
</feature>
<feature type="transmembrane region" description="Helical" evidence="1">
    <location>
        <begin position="45"/>
        <end position="65"/>
    </location>
</feature>
<dbReference type="AlphaFoldDB" id="A0A644W4Z6"/>
<organism evidence="2">
    <name type="scientific">bioreactor metagenome</name>
    <dbReference type="NCBI Taxonomy" id="1076179"/>
    <lineage>
        <taxon>unclassified sequences</taxon>
        <taxon>metagenomes</taxon>
        <taxon>ecological metagenomes</taxon>
    </lineage>
</organism>
<dbReference type="EMBL" id="VSSQ01000631">
    <property type="protein sequence ID" value="MPL98819.1"/>
    <property type="molecule type" value="Genomic_DNA"/>
</dbReference>